<dbReference type="AlphaFoldDB" id="A0A8D8AZG7"/>
<accession>A0A8D8AZG7</accession>
<evidence type="ECO:0000313" key="1">
    <source>
        <dbReference type="EMBL" id="CAG6464500.1"/>
    </source>
</evidence>
<organism evidence="1">
    <name type="scientific">Culex pipiens</name>
    <name type="common">House mosquito</name>
    <dbReference type="NCBI Taxonomy" id="7175"/>
    <lineage>
        <taxon>Eukaryota</taxon>
        <taxon>Metazoa</taxon>
        <taxon>Ecdysozoa</taxon>
        <taxon>Arthropoda</taxon>
        <taxon>Hexapoda</taxon>
        <taxon>Insecta</taxon>
        <taxon>Pterygota</taxon>
        <taxon>Neoptera</taxon>
        <taxon>Endopterygota</taxon>
        <taxon>Diptera</taxon>
        <taxon>Nematocera</taxon>
        <taxon>Culicoidea</taxon>
        <taxon>Culicidae</taxon>
        <taxon>Culicinae</taxon>
        <taxon>Culicini</taxon>
        <taxon>Culex</taxon>
        <taxon>Culex</taxon>
    </lineage>
</organism>
<sequence length="116" mass="13227">MVLLLEVAFRFSGSRQLGHNQQRPAESRNGLTTVLSKFAHLRCTLVEQISQRTRGERFAALPRQTSASQLLDFGILDKLPIKCYWSEGGKSRGWHAEGNSTIQRVVTWRVTLSTRW</sequence>
<protein>
    <submittedName>
        <fullName evidence="1">(northern house mosquito) hypothetical protein</fullName>
    </submittedName>
</protein>
<reference evidence="1" key="1">
    <citation type="submission" date="2021-05" db="EMBL/GenBank/DDBJ databases">
        <authorList>
            <person name="Alioto T."/>
            <person name="Alioto T."/>
            <person name="Gomez Garrido J."/>
        </authorList>
    </citation>
    <scope>NUCLEOTIDE SEQUENCE</scope>
</reference>
<name>A0A8D8AZG7_CULPI</name>
<dbReference type="EMBL" id="HBUE01051329">
    <property type="protein sequence ID" value="CAG6464500.1"/>
    <property type="molecule type" value="Transcribed_RNA"/>
</dbReference>
<proteinExistence type="predicted"/>